<keyword evidence="7 8" id="KW-0472">Membrane</keyword>
<comment type="subcellular location">
    <subcellularLocation>
        <location evidence="1">Membrane</location>
        <topology evidence="1">Multi-pass membrane protein</topology>
    </subcellularLocation>
</comment>
<proteinExistence type="inferred from homology"/>
<keyword evidence="3" id="KW-0813">Transport</keyword>
<evidence type="ECO:0000256" key="5">
    <source>
        <dbReference type="ARBA" id="ARBA00022737"/>
    </source>
</evidence>
<keyword evidence="4 8" id="KW-0812">Transmembrane</keyword>
<dbReference type="InterPro" id="IPR018108">
    <property type="entry name" value="MCP_transmembrane"/>
</dbReference>
<dbReference type="EMBL" id="JACGWL010000003">
    <property type="protein sequence ID" value="KAK4405091.1"/>
    <property type="molecule type" value="Genomic_DNA"/>
</dbReference>
<keyword evidence="10" id="KW-1185">Reference proteome</keyword>
<keyword evidence="6 8" id="KW-1133">Transmembrane helix</keyword>
<comment type="caution">
    <text evidence="9">The sequence shown here is derived from an EMBL/GenBank/DDBJ whole genome shotgun (WGS) entry which is preliminary data.</text>
</comment>
<reference evidence="9" key="2">
    <citation type="journal article" date="2024" name="Plant">
        <title>Genomic evolution and insights into agronomic trait innovations of Sesamum species.</title>
        <authorList>
            <person name="Miao H."/>
            <person name="Wang L."/>
            <person name="Qu L."/>
            <person name="Liu H."/>
            <person name="Sun Y."/>
            <person name="Le M."/>
            <person name="Wang Q."/>
            <person name="Wei S."/>
            <person name="Zheng Y."/>
            <person name="Lin W."/>
            <person name="Duan Y."/>
            <person name="Cao H."/>
            <person name="Xiong S."/>
            <person name="Wang X."/>
            <person name="Wei L."/>
            <person name="Li C."/>
            <person name="Ma Q."/>
            <person name="Ju M."/>
            <person name="Zhao R."/>
            <person name="Li G."/>
            <person name="Mu C."/>
            <person name="Tian Q."/>
            <person name="Mei H."/>
            <person name="Zhang T."/>
            <person name="Gao T."/>
            <person name="Zhang H."/>
        </authorList>
    </citation>
    <scope>NUCLEOTIDE SEQUENCE</scope>
    <source>
        <strain evidence="9">K16</strain>
    </source>
</reference>
<evidence type="ECO:0000256" key="7">
    <source>
        <dbReference type="ARBA" id="ARBA00023136"/>
    </source>
</evidence>
<reference evidence="9" key="1">
    <citation type="submission" date="2020-06" db="EMBL/GenBank/DDBJ databases">
        <authorList>
            <person name="Li T."/>
            <person name="Hu X."/>
            <person name="Zhang T."/>
            <person name="Song X."/>
            <person name="Zhang H."/>
            <person name="Dai N."/>
            <person name="Sheng W."/>
            <person name="Hou X."/>
            <person name="Wei L."/>
        </authorList>
    </citation>
    <scope>NUCLEOTIDE SEQUENCE</scope>
    <source>
        <strain evidence="9">K16</strain>
        <tissue evidence="9">Leaf</tissue>
    </source>
</reference>
<dbReference type="AlphaFoldDB" id="A0AAE1X4Q7"/>
<sequence>MEKRNRIGRKKEKRGEWCSGKYIRRSRGNDAAPAWRPEKYNLRGGGISFVKMDELLKNKTFAVHAAAATGSVALGTAITYPLDTLKVLIQVWRLSACIAFAPIRLYNGVGWLTLGRTLGLGVRFGVYELLTAFYKDGRADDNVHVSEALMAGFAAGMMECLVSSPFELIKLRTQVASASRVLNSQSIAEKSGVPL</sequence>
<keyword evidence="5" id="KW-0677">Repeat</keyword>
<organism evidence="9 10">
    <name type="scientific">Sesamum angolense</name>
    <dbReference type="NCBI Taxonomy" id="2727404"/>
    <lineage>
        <taxon>Eukaryota</taxon>
        <taxon>Viridiplantae</taxon>
        <taxon>Streptophyta</taxon>
        <taxon>Embryophyta</taxon>
        <taxon>Tracheophyta</taxon>
        <taxon>Spermatophyta</taxon>
        <taxon>Magnoliopsida</taxon>
        <taxon>eudicotyledons</taxon>
        <taxon>Gunneridae</taxon>
        <taxon>Pentapetalae</taxon>
        <taxon>asterids</taxon>
        <taxon>lamiids</taxon>
        <taxon>Lamiales</taxon>
        <taxon>Pedaliaceae</taxon>
        <taxon>Sesamum</taxon>
    </lineage>
</organism>
<dbReference type="Proteomes" id="UP001289374">
    <property type="component" value="Unassembled WGS sequence"/>
</dbReference>
<dbReference type="Gene3D" id="1.50.40.10">
    <property type="entry name" value="Mitochondrial carrier domain"/>
    <property type="match status" value="1"/>
</dbReference>
<dbReference type="InterPro" id="IPR023395">
    <property type="entry name" value="MCP_dom_sf"/>
</dbReference>
<evidence type="ECO:0000313" key="9">
    <source>
        <dbReference type="EMBL" id="KAK4405091.1"/>
    </source>
</evidence>
<evidence type="ECO:0000256" key="2">
    <source>
        <dbReference type="ARBA" id="ARBA00006375"/>
    </source>
</evidence>
<evidence type="ECO:0000256" key="8">
    <source>
        <dbReference type="SAM" id="Phobius"/>
    </source>
</evidence>
<evidence type="ECO:0008006" key="11">
    <source>
        <dbReference type="Google" id="ProtNLM"/>
    </source>
</evidence>
<evidence type="ECO:0000256" key="1">
    <source>
        <dbReference type="ARBA" id="ARBA00004141"/>
    </source>
</evidence>
<gene>
    <name evidence="9" type="ORF">Sango_0515600</name>
</gene>
<evidence type="ECO:0000256" key="6">
    <source>
        <dbReference type="ARBA" id="ARBA00022989"/>
    </source>
</evidence>
<evidence type="ECO:0000256" key="4">
    <source>
        <dbReference type="ARBA" id="ARBA00022692"/>
    </source>
</evidence>
<protein>
    <recommendedName>
        <fullName evidence="11">Mitochondrial substrate carrier family protein</fullName>
    </recommendedName>
</protein>
<dbReference type="Pfam" id="PF00153">
    <property type="entry name" value="Mito_carr"/>
    <property type="match status" value="1"/>
</dbReference>
<evidence type="ECO:0000313" key="10">
    <source>
        <dbReference type="Proteomes" id="UP001289374"/>
    </source>
</evidence>
<accession>A0AAE1X4Q7</accession>
<feature type="transmembrane region" description="Helical" evidence="8">
    <location>
        <begin position="61"/>
        <end position="81"/>
    </location>
</feature>
<dbReference type="SUPFAM" id="SSF103506">
    <property type="entry name" value="Mitochondrial carrier"/>
    <property type="match status" value="1"/>
</dbReference>
<comment type="similarity">
    <text evidence="2">Belongs to the mitochondrial carrier (TC 2.A.29) family.</text>
</comment>
<dbReference type="GO" id="GO:0016020">
    <property type="term" value="C:membrane"/>
    <property type="evidence" value="ECO:0007669"/>
    <property type="project" value="UniProtKB-SubCell"/>
</dbReference>
<evidence type="ECO:0000256" key="3">
    <source>
        <dbReference type="ARBA" id="ARBA00022448"/>
    </source>
</evidence>
<name>A0AAE1X4Q7_9LAMI</name>
<dbReference type="PANTHER" id="PTHR45667">
    <property type="entry name" value="S-ADENOSYLMETHIONINE MITOCHONDRIAL CARRIER PROTEIN"/>
    <property type="match status" value="1"/>
</dbReference>
<feature type="transmembrane region" description="Helical" evidence="8">
    <location>
        <begin position="87"/>
        <end position="106"/>
    </location>
</feature>